<dbReference type="EMBL" id="WBWX01000003">
    <property type="protein sequence ID" value="KAB2799372.1"/>
    <property type="molecule type" value="Genomic_DNA"/>
</dbReference>
<dbReference type="PANTHER" id="PTHR34584">
    <property type="entry name" value="NA(+)/H(+) ANTIPORTER SUBUNIT E1"/>
    <property type="match status" value="1"/>
</dbReference>
<evidence type="ECO:0000313" key="10">
    <source>
        <dbReference type="EMBL" id="MBE0564111.1"/>
    </source>
</evidence>
<proteinExistence type="inferred from homology"/>
<dbReference type="KEGG" id="oah:DR92_2952"/>
<comment type="subcellular location">
    <subcellularLocation>
        <location evidence="1">Cell membrane</location>
        <topology evidence="1">Multi-pass membrane protein</topology>
    </subcellularLocation>
</comment>
<evidence type="ECO:0000256" key="1">
    <source>
        <dbReference type="ARBA" id="ARBA00004651"/>
    </source>
</evidence>
<accession>A0A011VCF7</accession>
<dbReference type="Pfam" id="PF01899">
    <property type="entry name" value="MNHE"/>
    <property type="match status" value="1"/>
</dbReference>
<evidence type="ECO:0000313" key="13">
    <source>
        <dbReference type="Proteomes" id="UP000642265"/>
    </source>
</evidence>
<reference evidence="10" key="3">
    <citation type="submission" date="2020-10" db="EMBL/GenBank/DDBJ databases">
        <title>Enrichment of novel Verrucomicrobia, Bacteroidetes and Krumholzibacteria in an oxygen-limited, methane- and iron-fed bioreactor inoculated with Bothnian Sea sediments.</title>
        <authorList>
            <person name="Martins P.D."/>
            <person name="de Jong A."/>
            <person name="Lenstra W.K."/>
            <person name="van Helmond N.A.G.M."/>
            <person name="Slomp C.P."/>
            <person name="Jetten M.S.M."/>
            <person name="Welte C.U."/>
            <person name="Rasigraf O."/>
        </authorList>
    </citation>
    <scope>NUCLEOTIDE SEQUENCE</scope>
    <source>
        <strain evidence="10">MAG47</strain>
    </source>
</reference>
<sequence length="171" mass="19113">MKKILPYPLLFASLLLFWLLLNGFTRAQLLLGAIIALVACLIMTALQPQKNHIRSIPTMLLLFGTMSYDILQSNIAVAGIILSRKRKRRPGFVVIQLDLENRTALAVLACIITATPGTAWVDYNAARHELTIHVLDLDDAQAWRDTIKGRYEQPLIKIFGAADVMEEEKSA</sequence>
<dbReference type="PIRSF" id="PIRSF019239">
    <property type="entry name" value="MrpE"/>
    <property type="match status" value="1"/>
</dbReference>
<reference evidence="11 12" key="1">
    <citation type="submission" date="2019-09" db="EMBL/GenBank/DDBJ databases">
        <title>Taxonomic organization of the family Brucellaceae based on a phylogenomic approach.</title>
        <authorList>
            <person name="Leclercq S."/>
            <person name="Cloeckaert A."/>
            <person name="Zygmunt M.S."/>
        </authorList>
    </citation>
    <scope>NUCLEOTIDE SEQUENCE [LARGE SCALE GENOMIC DNA]</scope>
    <source>
        <strain evidence="9 11">CCUG 34461</strain>
        <strain evidence="8 12">LMG 3313</strain>
    </source>
</reference>
<protein>
    <submittedName>
        <fullName evidence="10">Na+/H+ antiporter subunit E</fullName>
    </submittedName>
</protein>
<dbReference type="EMBL" id="JACZKO010000071">
    <property type="protein sequence ID" value="MBE0564111.1"/>
    <property type="molecule type" value="Genomic_DNA"/>
</dbReference>
<reference evidence="10" key="2">
    <citation type="submission" date="2020-09" db="EMBL/GenBank/DDBJ databases">
        <authorList>
            <person name="Dalcin Martins P."/>
        </authorList>
    </citation>
    <scope>NUCLEOTIDE SEQUENCE</scope>
    <source>
        <strain evidence="10">MAG47</strain>
    </source>
</reference>
<dbReference type="AlphaFoldDB" id="A0A011VCF7"/>
<keyword evidence="4 7" id="KW-0812">Transmembrane</keyword>
<evidence type="ECO:0000256" key="2">
    <source>
        <dbReference type="ARBA" id="ARBA00006228"/>
    </source>
</evidence>
<dbReference type="Proteomes" id="UP000642265">
    <property type="component" value="Unassembled WGS sequence"/>
</dbReference>
<evidence type="ECO:0000256" key="5">
    <source>
        <dbReference type="ARBA" id="ARBA00022989"/>
    </source>
</evidence>
<dbReference type="NCBIfam" id="NF006520">
    <property type="entry name" value="PRK08965.1-4"/>
    <property type="match status" value="1"/>
</dbReference>
<evidence type="ECO:0000313" key="8">
    <source>
        <dbReference type="EMBL" id="KAB2767158.1"/>
    </source>
</evidence>
<evidence type="ECO:0000256" key="7">
    <source>
        <dbReference type="SAM" id="Phobius"/>
    </source>
</evidence>
<organism evidence="10 13">
    <name type="scientific">Brucella anthropi</name>
    <name type="common">Ochrobactrum anthropi</name>
    <dbReference type="NCBI Taxonomy" id="529"/>
    <lineage>
        <taxon>Bacteria</taxon>
        <taxon>Pseudomonadati</taxon>
        <taxon>Pseudomonadota</taxon>
        <taxon>Alphaproteobacteria</taxon>
        <taxon>Hyphomicrobiales</taxon>
        <taxon>Brucellaceae</taxon>
        <taxon>Brucella/Ochrobactrum group</taxon>
        <taxon>Brucella</taxon>
    </lineage>
</organism>
<keyword evidence="3" id="KW-1003">Cell membrane</keyword>
<dbReference type="EMBL" id="WBWS01000015">
    <property type="protein sequence ID" value="KAB2767158.1"/>
    <property type="molecule type" value="Genomic_DNA"/>
</dbReference>
<keyword evidence="6 7" id="KW-0472">Membrane</keyword>
<keyword evidence="5 7" id="KW-1133">Transmembrane helix</keyword>
<comment type="caution">
    <text evidence="10">The sequence shown here is derived from an EMBL/GenBank/DDBJ whole genome shotgun (WGS) entry which is preliminary data.</text>
</comment>
<name>A0A011VCF7_BRUAN</name>
<dbReference type="Proteomes" id="UP000481876">
    <property type="component" value="Unassembled WGS sequence"/>
</dbReference>
<dbReference type="NCBIfam" id="NF009240">
    <property type="entry name" value="PRK12596.1"/>
    <property type="match status" value="1"/>
</dbReference>
<evidence type="ECO:0000256" key="3">
    <source>
        <dbReference type="ARBA" id="ARBA00022475"/>
    </source>
</evidence>
<dbReference type="GO" id="GO:0008324">
    <property type="term" value="F:monoatomic cation transmembrane transporter activity"/>
    <property type="evidence" value="ECO:0007669"/>
    <property type="project" value="InterPro"/>
</dbReference>
<comment type="similarity">
    <text evidence="2">Belongs to the CPA3 antiporters (TC 2.A.63) subunit E family.</text>
</comment>
<feature type="transmembrane region" description="Helical" evidence="7">
    <location>
        <begin position="59"/>
        <end position="82"/>
    </location>
</feature>
<evidence type="ECO:0000313" key="9">
    <source>
        <dbReference type="EMBL" id="KAB2799372.1"/>
    </source>
</evidence>
<dbReference type="GeneID" id="61314864"/>
<dbReference type="RefSeq" id="WP_010658732.1">
    <property type="nucleotide sequence ID" value="NZ_CP008819.1"/>
</dbReference>
<dbReference type="GO" id="GO:0005886">
    <property type="term" value="C:plasma membrane"/>
    <property type="evidence" value="ECO:0007669"/>
    <property type="project" value="UniProtKB-SubCell"/>
</dbReference>
<evidence type="ECO:0000256" key="6">
    <source>
        <dbReference type="ARBA" id="ARBA00023136"/>
    </source>
</evidence>
<evidence type="ECO:0000313" key="11">
    <source>
        <dbReference type="Proteomes" id="UP000441102"/>
    </source>
</evidence>
<dbReference type="PANTHER" id="PTHR34584:SF1">
    <property type="entry name" value="NA(+)_H(+) ANTIPORTER SUBUNIT E1"/>
    <property type="match status" value="1"/>
</dbReference>
<feature type="transmembrane region" description="Helical" evidence="7">
    <location>
        <begin position="29"/>
        <end position="47"/>
    </location>
</feature>
<evidence type="ECO:0000313" key="12">
    <source>
        <dbReference type="Proteomes" id="UP000481876"/>
    </source>
</evidence>
<evidence type="ECO:0000256" key="4">
    <source>
        <dbReference type="ARBA" id="ARBA00022692"/>
    </source>
</evidence>
<dbReference type="Proteomes" id="UP000441102">
    <property type="component" value="Unassembled WGS sequence"/>
</dbReference>
<dbReference type="OMA" id="LYIHAMD"/>
<feature type="transmembrane region" description="Helical" evidence="7">
    <location>
        <begin position="6"/>
        <end position="24"/>
    </location>
</feature>
<dbReference type="InterPro" id="IPR002758">
    <property type="entry name" value="Cation_antiport_E"/>
</dbReference>
<gene>
    <name evidence="8" type="ORF">F9L04_15315</name>
    <name evidence="9" type="ORF">F9L06_12435</name>
    <name evidence="10" type="ORF">IH622_25325</name>
</gene>